<feature type="non-terminal residue" evidence="1">
    <location>
        <position position="1"/>
    </location>
</feature>
<organism evidence="1 2">
    <name type="scientific">Salmonella enterica subsp. enterica serovar Poona</name>
    <dbReference type="NCBI Taxonomy" id="436295"/>
    <lineage>
        <taxon>Bacteria</taxon>
        <taxon>Pseudomonadati</taxon>
        <taxon>Pseudomonadota</taxon>
        <taxon>Gammaproteobacteria</taxon>
        <taxon>Enterobacterales</taxon>
        <taxon>Enterobacteriaceae</taxon>
        <taxon>Salmonella</taxon>
    </lineage>
</organism>
<sequence length="42" mass="4592">YLPALKTAGIWATQGTLFPSVALEEVETLLLGSRMNTLRESN</sequence>
<dbReference type="Proteomes" id="UP000298196">
    <property type="component" value="Unassembled WGS sequence"/>
</dbReference>
<dbReference type="EMBL" id="PYKI01001317">
    <property type="protein sequence ID" value="TGD86213.1"/>
    <property type="molecule type" value="Genomic_DNA"/>
</dbReference>
<name>A0A4Z0N3C7_SALET</name>
<proteinExistence type="predicted"/>
<dbReference type="AlphaFoldDB" id="A0A4Z0N3C7"/>
<reference evidence="1 2" key="1">
    <citation type="submission" date="2018-03" db="EMBL/GenBank/DDBJ databases">
        <title>Non-Typhoidal Salmonella genome sequencing and assembly.</title>
        <authorList>
            <person name="Matchawe C."/>
        </authorList>
    </citation>
    <scope>NUCLEOTIDE SEQUENCE [LARGE SCALE GENOMIC DNA]</scope>
    <source>
        <strain evidence="1 2">22sa</strain>
    </source>
</reference>
<comment type="caution">
    <text evidence="1">The sequence shown here is derived from an EMBL/GenBank/DDBJ whole genome shotgun (WGS) entry which is preliminary data.</text>
</comment>
<accession>A0A4Z0N3C7</accession>
<evidence type="ECO:0000313" key="1">
    <source>
        <dbReference type="EMBL" id="TGD86213.1"/>
    </source>
</evidence>
<protein>
    <submittedName>
        <fullName evidence="1">Diguanylate phosphodiesterase</fullName>
    </submittedName>
</protein>
<keyword evidence="2" id="KW-1185">Reference proteome</keyword>
<evidence type="ECO:0000313" key="2">
    <source>
        <dbReference type="Proteomes" id="UP000298196"/>
    </source>
</evidence>
<gene>
    <name evidence="1" type="ORF">C9F07_12345</name>
</gene>